<dbReference type="PROSITE" id="PS50240">
    <property type="entry name" value="TRYPSIN_DOM"/>
    <property type="match status" value="1"/>
</dbReference>
<dbReference type="GO" id="GO:0005576">
    <property type="term" value="C:extracellular region"/>
    <property type="evidence" value="ECO:0007669"/>
    <property type="project" value="UniProtKB-SubCell"/>
</dbReference>
<sequence>MAKTLFILTTIILGAFGLPTADQSLKIDPLLSWRVVGGSDAQSGEFPYQISIRTRSNSHNCGGSIIDTTTILTAAHCIVGTYPSDITVVCGSHKLSTGGVRYEVSKIIPHEDYDNFFKINDIALLKLKNPIEYTNEIQPVNLETEDVGEGEDVLLTGWGSTSYPGSAPDNLQKLLLNTITVEDCRARHGWPIVVSTQICTLTKQGEGACHGDSGGPLVSTKRNTQVGIVNWGQPCARGYPDVFARVSSYTEWINANK</sequence>
<dbReference type="PRINTS" id="PR00722">
    <property type="entry name" value="CHYMOTRYPSIN"/>
</dbReference>
<evidence type="ECO:0000256" key="8">
    <source>
        <dbReference type="SAM" id="SignalP"/>
    </source>
</evidence>
<comment type="caution">
    <text evidence="10">The sequence shown here is derived from an EMBL/GenBank/DDBJ whole genome shotgun (WGS) entry which is preliminary data.</text>
</comment>
<dbReference type="Pfam" id="PF00089">
    <property type="entry name" value="Trypsin"/>
    <property type="match status" value="1"/>
</dbReference>
<evidence type="ECO:0000256" key="4">
    <source>
        <dbReference type="ARBA" id="ARBA00022801"/>
    </source>
</evidence>
<keyword evidence="11" id="KW-1185">Reference proteome</keyword>
<dbReference type="SUPFAM" id="SSF50494">
    <property type="entry name" value="Trypsin-like serine proteases"/>
    <property type="match status" value="1"/>
</dbReference>
<proteinExistence type="predicted"/>
<keyword evidence="8" id="KW-0732">Signal</keyword>
<organism evidence="10 11">
    <name type="scientific">Ignelater luminosus</name>
    <name type="common">Cucubano</name>
    <name type="synonym">Pyrophorus luminosus</name>
    <dbReference type="NCBI Taxonomy" id="2038154"/>
    <lineage>
        <taxon>Eukaryota</taxon>
        <taxon>Metazoa</taxon>
        <taxon>Ecdysozoa</taxon>
        <taxon>Arthropoda</taxon>
        <taxon>Hexapoda</taxon>
        <taxon>Insecta</taxon>
        <taxon>Pterygota</taxon>
        <taxon>Neoptera</taxon>
        <taxon>Endopterygota</taxon>
        <taxon>Coleoptera</taxon>
        <taxon>Polyphaga</taxon>
        <taxon>Elateriformia</taxon>
        <taxon>Elateroidea</taxon>
        <taxon>Elateridae</taxon>
        <taxon>Agrypninae</taxon>
        <taxon>Pyrophorini</taxon>
        <taxon>Ignelater</taxon>
    </lineage>
</organism>
<dbReference type="EMBL" id="VTPC01090694">
    <property type="protein sequence ID" value="KAF2881831.1"/>
    <property type="molecule type" value="Genomic_DNA"/>
</dbReference>
<evidence type="ECO:0000313" key="10">
    <source>
        <dbReference type="EMBL" id="KAF2881831.1"/>
    </source>
</evidence>
<feature type="chain" id="PRO_5035474706" description="Peptidase S1 domain-containing protein" evidence="8">
    <location>
        <begin position="18"/>
        <end position="257"/>
    </location>
</feature>
<accession>A0A8K0CAN8</accession>
<feature type="signal peptide" evidence="8">
    <location>
        <begin position="1"/>
        <end position="17"/>
    </location>
</feature>
<keyword evidence="5 7" id="KW-0720">Serine protease</keyword>
<gene>
    <name evidence="10" type="ORF">ILUMI_24332</name>
</gene>
<name>A0A8K0CAN8_IGNLU</name>
<reference evidence="10" key="1">
    <citation type="submission" date="2019-08" db="EMBL/GenBank/DDBJ databases">
        <title>The genome of the North American firefly Photinus pyralis.</title>
        <authorList>
            <consortium name="Photinus pyralis genome working group"/>
            <person name="Fallon T.R."/>
            <person name="Sander Lower S.E."/>
            <person name="Weng J.-K."/>
        </authorList>
    </citation>
    <scope>NUCLEOTIDE SEQUENCE</scope>
    <source>
        <strain evidence="10">TRF0915ILg1</strain>
        <tissue evidence="10">Whole body</tissue>
    </source>
</reference>
<evidence type="ECO:0000313" key="11">
    <source>
        <dbReference type="Proteomes" id="UP000801492"/>
    </source>
</evidence>
<dbReference type="OrthoDB" id="60866at2759"/>
<dbReference type="PANTHER" id="PTHR24252">
    <property type="entry name" value="ACROSIN-RELATED"/>
    <property type="match status" value="1"/>
</dbReference>
<dbReference type="InterPro" id="IPR043504">
    <property type="entry name" value="Peptidase_S1_PA_chymotrypsin"/>
</dbReference>
<keyword evidence="3 7" id="KW-0645">Protease</keyword>
<dbReference type="PROSITE" id="PS00135">
    <property type="entry name" value="TRYPSIN_SER"/>
    <property type="match status" value="1"/>
</dbReference>
<dbReference type="SMART" id="SM00020">
    <property type="entry name" value="Tryp_SPc"/>
    <property type="match status" value="1"/>
</dbReference>
<evidence type="ECO:0000256" key="2">
    <source>
        <dbReference type="ARBA" id="ARBA00022525"/>
    </source>
</evidence>
<dbReference type="FunFam" id="2.40.10.10:FF:000047">
    <property type="entry name" value="Trypsin eta"/>
    <property type="match status" value="1"/>
</dbReference>
<evidence type="ECO:0000256" key="3">
    <source>
        <dbReference type="ARBA" id="ARBA00022670"/>
    </source>
</evidence>
<dbReference type="PROSITE" id="PS00134">
    <property type="entry name" value="TRYPSIN_HIS"/>
    <property type="match status" value="1"/>
</dbReference>
<keyword evidence="6" id="KW-1015">Disulfide bond</keyword>
<dbReference type="InterPro" id="IPR001254">
    <property type="entry name" value="Trypsin_dom"/>
</dbReference>
<comment type="subcellular location">
    <subcellularLocation>
        <location evidence="1">Secreted</location>
    </subcellularLocation>
</comment>
<protein>
    <recommendedName>
        <fullName evidence="9">Peptidase S1 domain-containing protein</fullName>
    </recommendedName>
</protein>
<keyword evidence="4 7" id="KW-0378">Hydrolase</keyword>
<dbReference type="InterPro" id="IPR033116">
    <property type="entry name" value="TRYPSIN_SER"/>
</dbReference>
<dbReference type="AlphaFoldDB" id="A0A8K0CAN8"/>
<dbReference type="Proteomes" id="UP000801492">
    <property type="component" value="Unassembled WGS sequence"/>
</dbReference>
<dbReference type="CDD" id="cd00190">
    <property type="entry name" value="Tryp_SPc"/>
    <property type="match status" value="1"/>
</dbReference>
<dbReference type="InterPro" id="IPR009003">
    <property type="entry name" value="Peptidase_S1_PA"/>
</dbReference>
<dbReference type="PANTHER" id="PTHR24252:SF7">
    <property type="entry name" value="HYALIN"/>
    <property type="match status" value="1"/>
</dbReference>
<evidence type="ECO:0000256" key="6">
    <source>
        <dbReference type="ARBA" id="ARBA00023157"/>
    </source>
</evidence>
<dbReference type="InterPro" id="IPR001314">
    <property type="entry name" value="Peptidase_S1A"/>
</dbReference>
<dbReference type="Gene3D" id="2.40.10.10">
    <property type="entry name" value="Trypsin-like serine proteases"/>
    <property type="match status" value="2"/>
</dbReference>
<evidence type="ECO:0000256" key="7">
    <source>
        <dbReference type="RuleBase" id="RU363034"/>
    </source>
</evidence>
<keyword evidence="2" id="KW-0964">Secreted</keyword>
<dbReference type="GO" id="GO:0016485">
    <property type="term" value="P:protein processing"/>
    <property type="evidence" value="ECO:0007669"/>
    <property type="project" value="UniProtKB-ARBA"/>
</dbReference>
<evidence type="ECO:0000259" key="9">
    <source>
        <dbReference type="PROSITE" id="PS50240"/>
    </source>
</evidence>
<evidence type="ECO:0000256" key="5">
    <source>
        <dbReference type="ARBA" id="ARBA00022825"/>
    </source>
</evidence>
<dbReference type="InterPro" id="IPR018114">
    <property type="entry name" value="TRYPSIN_HIS"/>
</dbReference>
<evidence type="ECO:0000256" key="1">
    <source>
        <dbReference type="ARBA" id="ARBA00004613"/>
    </source>
</evidence>
<feature type="domain" description="Peptidase S1" evidence="9">
    <location>
        <begin position="35"/>
        <end position="257"/>
    </location>
</feature>
<dbReference type="GO" id="GO:0004252">
    <property type="term" value="F:serine-type endopeptidase activity"/>
    <property type="evidence" value="ECO:0007669"/>
    <property type="project" value="InterPro"/>
</dbReference>